<evidence type="ECO:0000313" key="3">
    <source>
        <dbReference type="Proteomes" id="UP000250369"/>
    </source>
</evidence>
<evidence type="ECO:0000313" key="2">
    <source>
        <dbReference type="EMBL" id="RAV10782.1"/>
    </source>
</evidence>
<accession>A0A329LUI3</accession>
<protein>
    <recommendedName>
        <fullName evidence="4">DUF2759 domain-containing protein</fullName>
    </recommendedName>
</protein>
<evidence type="ECO:0000256" key="1">
    <source>
        <dbReference type="SAM" id="Phobius"/>
    </source>
</evidence>
<sequence>MFWAAEAASSTAVKFDPFDAFIIVFTLILVLAVMRTISAKQKNLFAIGFSIVSLIVFLVMDFVMVKGWIG</sequence>
<keyword evidence="1" id="KW-1133">Transmembrane helix</keyword>
<evidence type="ECO:0008006" key="4">
    <source>
        <dbReference type="Google" id="ProtNLM"/>
    </source>
</evidence>
<organism evidence="2 3">
    <name type="scientific">Paenibacillus contaminans</name>
    <dbReference type="NCBI Taxonomy" id="450362"/>
    <lineage>
        <taxon>Bacteria</taxon>
        <taxon>Bacillati</taxon>
        <taxon>Bacillota</taxon>
        <taxon>Bacilli</taxon>
        <taxon>Bacillales</taxon>
        <taxon>Paenibacillaceae</taxon>
        <taxon>Paenibacillus</taxon>
    </lineage>
</organism>
<reference evidence="2 3" key="1">
    <citation type="journal article" date="2009" name="Int. J. Syst. Evol. Microbiol.">
        <title>Paenibacillus contaminans sp. nov., isolated from a contaminated laboratory plate.</title>
        <authorList>
            <person name="Chou J.H."/>
            <person name="Lee J.H."/>
            <person name="Lin M.C."/>
            <person name="Chang P.S."/>
            <person name="Arun A.B."/>
            <person name="Young C.C."/>
            <person name="Chen W.M."/>
        </authorList>
    </citation>
    <scope>NUCLEOTIDE SEQUENCE [LARGE SCALE GENOMIC DNA]</scope>
    <source>
        <strain evidence="2 3">CKOBP-6</strain>
    </source>
</reference>
<dbReference type="Pfam" id="PF10958">
    <property type="entry name" value="DUF2759"/>
    <property type="match status" value="1"/>
</dbReference>
<dbReference type="EMBL" id="QMFB01000041">
    <property type="protein sequence ID" value="RAV10782.1"/>
    <property type="molecule type" value="Genomic_DNA"/>
</dbReference>
<dbReference type="Proteomes" id="UP000250369">
    <property type="component" value="Unassembled WGS sequence"/>
</dbReference>
<feature type="transmembrane region" description="Helical" evidence="1">
    <location>
        <begin position="44"/>
        <end position="69"/>
    </location>
</feature>
<gene>
    <name evidence="2" type="ORF">DQG23_37165</name>
</gene>
<feature type="transmembrane region" description="Helical" evidence="1">
    <location>
        <begin position="20"/>
        <end position="37"/>
    </location>
</feature>
<dbReference type="InterPro" id="IPR024490">
    <property type="entry name" value="DUF2759"/>
</dbReference>
<dbReference type="AlphaFoldDB" id="A0A329LUI3"/>
<keyword evidence="1" id="KW-0472">Membrane</keyword>
<name>A0A329LUI3_9BACL</name>
<comment type="caution">
    <text evidence="2">The sequence shown here is derived from an EMBL/GenBank/DDBJ whole genome shotgun (WGS) entry which is preliminary data.</text>
</comment>
<keyword evidence="3" id="KW-1185">Reference proteome</keyword>
<keyword evidence="1" id="KW-0812">Transmembrane</keyword>
<dbReference type="OrthoDB" id="2679967at2"/>
<dbReference type="RefSeq" id="WP_113036100.1">
    <property type="nucleotide sequence ID" value="NZ_QMFB01000041.1"/>
</dbReference>
<proteinExistence type="predicted"/>